<evidence type="ECO:0000313" key="2">
    <source>
        <dbReference type="EMBL" id="TGY88337.1"/>
    </source>
</evidence>
<evidence type="ECO:0000256" key="1">
    <source>
        <dbReference type="SAM" id="Phobius"/>
    </source>
</evidence>
<sequence length="101" mass="11149">MGFIFGRVTNATFTIFLSFILSYAMLISLGLFLPEILDDLVQSAKTVETWITGTALPARYNVWLDLFIEEGALLLLFFTVLARLLIAIVGSSFSAAVSPKR</sequence>
<proteinExistence type="predicted"/>
<gene>
    <name evidence="2" type="ORF">E5163_10980</name>
</gene>
<keyword evidence="1" id="KW-0812">Transmembrane</keyword>
<keyword evidence="3" id="KW-1185">Reference proteome</keyword>
<protein>
    <submittedName>
        <fullName evidence="2">Uncharacterized protein</fullName>
    </submittedName>
</protein>
<reference evidence="2 3" key="1">
    <citation type="journal article" date="2017" name="Int. J. Syst. Evol. Microbiol.">
        <title>Marinicauda algicola sp. nov., isolated from a marine red alga Rhodosorus marinus.</title>
        <authorList>
            <person name="Jeong S.E."/>
            <person name="Jeon S.H."/>
            <person name="Chun B.H."/>
            <person name="Kim D.W."/>
            <person name="Jeon C.O."/>
        </authorList>
    </citation>
    <scope>NUCLEOTIDE SEQUENCE [LARGE SCALE GENOMIC DNA]</scope>
    <source>
        <strain evidence="2 3">JCM 31718</strain>
    </source>
</reference>
<accession>A0A4S2GYQ9</accession>
<feature type="transmembrane region" description="Helical" evidence="1">
    <location>
        <begin position="72"/>
        <end position="97"/>
    </location>
</feature>
<name>A0A4S2GYQ9_9PROT</name>
<dbReference type="RefSeq" id="WP_135996183.1">
    <property type="nucleotide sequence ID" value="NZ_CP071057.1"/>
</dbReference>
<dbReference type="AlphaFoldDB" id="A0A4S2GYQ9"/>
<keyword evidence="1" id="KW-1133">Transmembrane helix</keyword>
<dbReference type="EMBL" id="SRXW01000003">
    <property type="protein sequence ID" value="TGY88337.1"/>
    <property type="molecule type" value="Genomic_DNA"/>
</dbReference>
<dbReference type="Proteomes" id="UP000308054">
    <property type="component" value="Unassembled WGS sequence"/>
</dbReference>
<organism evidence="2 3">
    <name type="scientific">Marinicauda algicola</name>
    <dbReference type="NCBI Taxonomy" id="2029849"/>
    <lineage>
        <taxon>Bacteria</taxon>
        <taxon>Pseudomonadati</taxon>
        <taxon>Pseudomonadota</taxon>
        <taxon>Alphaproteobacteria</taxon>
        <taxon>Maricaulales</taxon>
        <taxon>Maricaulaceae</taxon>
        <taxon>Marinicauda</taxon>
    </lineage>
</organism>
<comment type="caution">
    <text evidence="2">The sequence shown here is derived from an EMBL/GenBank/DDBJ whole genome shotgun (WGS) entry which is preliminary data.</text>
</comment>
<dbReference type="OrthoDB" id="7630762at2"/>
<feature type="transmembrane region" description="Helical" evidence="1">
    <location>
        <begin position="12"/>
        <end position="33"/>
    </location>
</feature>
<evidence type="ECO:0000313" key="3">
    <source>
        <dbReference type="Proteomes" id="UP000308054"/>
    </source>
</evidence>
<keyword evidence="1" id="KW-0472">Membrane</keyword>